<comment type="caution">
    <text evidence="2">The sequence shown here is derived from an EMBL/GenBank/DDBJ whole genome shotgun (WGS) entry which is preliminary data.</text>
</comment>
<proteinExistence type="predicted"/>
<evidence type="ECO:0000313" key="2">
    <source>
        <dbReference type="EMBL" id="EKX61013.1"/>
    </source>
</evidence>
<feature type="compositionally biased region" description="Basic and acidic residues" evidence="1">
    <location>
        <begin position="44"/>
        <end position="53"/>
    </location>
</feature>
<evidence type="ECO:0000313" key="3">
    <source>
        <dbReference type="Proteomes" id="UP000010411"/>
    </source>
</evidence>
<reference evidence="2 3" key="1">
    <citation type="submission" date="2012-11" db="EMBL/GenBank/DDBJ databases">
        <authorList>
            <person name="Huguet-Tapia J.C."/>
            <person name="Durkin A.S."/>
            <person name="Pettis G.S."/>
            <person name="Badger J.H."/>
        </authorList>
    </citation>
    <scope>NUCLEOTIDE SEQUENCE [LARGE SCALE GENOMIC DNA]</scope>
    <source>
        <strain evidence="2 3">91-03</strain>
    </source>
</reference>
<accession>L1KKV8</accession>
<dbReference type="AlphaFoldDB" id="L1KKV8"/>
<keyword evidence="3" id="KW-1185">Reference proteome</keyword>
<feature type="compositionally biased region" description="Basic and acidic residues" evidence="1">
    <location>
        <begin position="1"/>
        <end position="10"/>
    </location>
</feature>
<evidence type="ECO:0000256" key="1">
    <source>
        <dbReference type="SAM" id="MobiDB-lite"/>
    </source>
</evidence>
<dbReference type="Proteomes" id="UP000010411">
    <property type="component" value="Unassembled WGS sequence"/>
</dbReference>
<name>L1KKV8_9ACTN</name>
<protein>
    <submittedName>
        <fullName evidence="2">Uncharacterized protein</fullName>
    </submittedName>
</protein>
<dbReference type="EMBL" id="AEJC01000623">
    <property type="protein sequence ID" value="EKX61013.1"/>
    <property type="molecule type" value="Genomic_DNA"/>
</dbReference>
<dbReference type="PATRIC" id="fig|698759.3.peg.8277"/>
<organism evidence="2 3">
    <name type="scientific">Streptomyces ipomoeae 91-03</name>
    <dbReference type="NCBI Taxonomy" id="698759"/>
    <lineage>
        <taxon>Bacteria</taxon>
        <taxon>Bacillati</taxon>
        <taxon>Actinomycetota</taxon>
        <taxon>Actinomycetes</taxon>
        <taxon>Kitasatosporales</taxon>
        <taxon>Streptomycetaceae</taxon>
        <taxon>Streptomyces</taxon>
    </lineage>
</organism>
<sequence length="83" mass="9380">MLHHPADRRNSVLRANLHKNFRHDPPSTEEPFVRTPYVGKLLNRKSDQGHEGETAGDVYGTPPRSTRTAPRRSQRVPDSPTQG</sequence>
<gene>
    <name evidence="2" type="ORF">STRIP9103_00685</name>
</gene>
<feature type="region of interest" description="Disordered" evidence="1">
    <location>
        <begin position="1"/>
        <end position="83"/>
    </location>
</feature>